<dbReference type="InterPro" id="IPR004211">
    <property type="entry name" value="Endonuclease_7"/>
</dbReference>
<accession>A0A6J5LFV6</accession>
<organism evidence="2">
    <name type="scientific">uncultured Caudovirales phage</name>
    <dbReference type="NCBI Taxonomy" id="2100421"/>
    <lineage>
        <taxon>Viruses</taxon>
        <taxon>Duplodnaviria</taxon>
        <taxon>Heunggongvirae</taxon>
        <taxon>Uroviricota</taxon>
        <taxon>Caudoviricetes</taxon>
        <taxon>Peduoviridae</taxon>
        <taxon>Maltschvirus</taxon>
        <taxon>Maltschvirus maltsch</taxon>
    </lineage>
</organism>
<gene>
    <name evidence="2" type="ORF">UFOVP120_9</name>
</gene>
<dbReference type="Gene3D" id="3.40.1800.10">
    <property type="entry name" value="His-Me finger endonucleases"/>
    <property type="match status" value="1"/>
</dbReference>
<reference evidence="2" key="1">
    <citation type="submission" date="2020-04" db="EMBL/GenBank/DDBJ databases">
        <authorList>
            <person name="Chiriac C."/>
            <person name="Salcher M."/>
            <person name="Ghai R."/>
            <person name="Kavagutti S V."/>
        </authorList>
    </citation>
    <scope>NUCLEOTIDE SEQUENCE</scope>
</reference>
<dbReference type="Pfam" id="PF02945">
    <property type="entry name" value="Endonuclease_7"/>
    <property type="match status" value="1"/>
</dbReference>
<dbReference type="SUPFAM" id="SSF54060">
    <property type="entry name" value="His-Me finger endonucleases"/>
    <property type="match status" value="2"/>
</dbReference>
<dbReference type="EMBL" id="LR796242">
    <property type="protein sequence ID" value="CAB4130539.1"/>
    <property type="molecule type" value="Genomic_DNA"/>
</dbReference>
<dbReference type="InterPro" id="IPR044925">
    <property type="entry name" value="His-Me_finger_sf"/>
</dbReference>
<proteinExistence type="predicted"/>
<evidence type="ECO:0000313" key="2">
    <source>
        <dbReference type="EMBL" id="CAB4130539.1"/>
    </source>
</evidence>
<dbReference type="InterPro" id="IPR038563">
    <property type="entry name" value="Endonuclease_7_sf"/>
</dbReference>
<sequence length="235" mass="26193">MKGKAKVPNLTHNQVRAALDYNPATGVFVWKINPAKNLKAGVVAGGKNVGGGYRYIRVSGEEVTESRLAWFYMTGEWPERRVRYKNGDKGDCRFENLTLFNGLAGEFDHKTQEGRRAYQNAYRAMTPDQQKARGLRDSFDLSLDEYRKMLEAQDGKCAICSQPETHKRNGKLKALAVDHNHKTGAIRGLLCFDCNTGIGKLKDDPKVLRLAAQYLDYHLGNPITQTGLADAAQTA</sequence>
<dbReference type="InterPro" id="IPR003615">
    <property type="entry name" value="HNH_nuc"/>
</dbReference>
<evidence type="ECO:0000259" key="1">
    <source>
        <dbReference type="Pfam" id="PF13392"/>
    </source>
</evidence>
<dbReference type="Pfam" id="PF13392">
    <property type="entry name" value="HNH_3"/>
    <property type="match status" value="1"/>
</dbReference>
<feature type="domain" description="HNH nuclease" evidence="1">
    <location>
        <begin position="67"/>
        <end position="100"/>
    </location>
</feature>
<name>A0A6J5LFV6_9CAUD</name>
<protein>
    <submittedName>
        <fullName evidence="2">HNH nuclease</fullName>
    </submittedName>
</protein>